<evidence type="ECO:0000313" key="2">
    <source>
        <dbReference type="Proteomes" id="UP001057402"/>
    </source>
</evidence>
<proteinExistence type="predicted"/>
<protein>
    <submittedName>
        <fullName evidence="1">Uncharacterized protein</fullName>
    </submittedName>
</protein>
<comment type="caution">
    <text evidence="1">The sequence shown here is derived from an EMBL/GenBank/DDBJ whole genome shotgun (WGS) entry which is preliminary data.</text>
</comment>
<accession>A0ACB9RCD3</accession>
<reference evidence="2" key="1">
    <citation type="journal article" date="2023" name="Front. Plant Sci.">
        <title>Chromosomal-level genome assembly of Melastoma candidum provides insights into trichome evolution.</title>
        <authorList>
            <person name="Zhong Y."/>
            <person name="Wu W."/>
            <person name="Sun C."/>
            <person name="Zou P."/>
            <person name="Liu Y."/>
            <person name="Dai S."/>
            <person name="Zhou R."/>
        </authorList>
    </citation>
    <scope>NUCLEOTIDE SEQUENCE [LARGE SCALE GENOMIC DNA]</scope>
</reference>
<dbReference type="EMBL" id="CM042883">
    <property type="protein sequence ID" value="KAI4375289.1"/>
    <property type="molecule type" value="Genomic_DNA"/>
</dbReference>
<dbReference type="Proteomes" id="UP001057402">
    <property type="component" value="Chromosome 4"/>
</dbReference>
<evidence type="ECO:0000313" key="1">
    <source>
        <dbReference type="EMBL" id="KAI4375289.1"/>
    </source>
</evidence>
<sequence>MLIAAVEERYRDAALAFGACTSYGDFPGSNRNRQRGHSQLLNECQHPDVRSTYFPRPFNHPERHGLASLAKSARFCSTSGRCIRG</sequence>
<organism evidence="1 2">
    <name type="scientific">Melastoma candidum</name>
    <dbReference type="NCBI Taxonomy" id="119954"/>
    <lineage>
        <taxon>Eukaryota</taxon>
        <taxon>Viridiplantae</taxon>
        <taxon>Streptophyta</taxon>
        <taxon>Embryophyta</taxon>
        <taxon>Tracheophyta</taxon>
        <taxon>Spermatophyta</taxon>
        <taxon>Magnoliopsida</taxon>
        <taxon>eudicotyledons</taxon>
        <taxon>Gunneridae</taxon>
        <taxon>Pentapetalae</taxon>
        <taxon>rosids</taxon>
        <taxon>malvids</taxon>
        <taxon>Myrtales</taxon>
        <taxon>Melastomataceae</taxon>
        <taxon>Melastomatoideae</taxon>
        <taxon>Melastomateae</taxon>
        <taxon>Melastoma</taxon>
    </lineage>
</organism>
<name>A0ACB9RCD3_9MYRT</name>
<keyword evidence="2" id="KW-1185">Reference proteome</keyword>
<gene>
    <name evidence="1" type="ORF">MLD38_013176</name>
</gene>